<dbReference type="SUPFAM" id="SSF47203">
    <property type="entry name" value="Acyl-CoA dehydrogenase C-terminal domain-like"/>
    <property type="match status" value="1"/>
</dbReference>
<evidence type="ECO:0000256" key="11">
    <source>
        <dbReference type="ARBA" id="ARBA00049247"/>
    </source>
</evidence>
<evidence type="ECO:0000313" key="17">
    <source>
        <dbReference type="Proteomes" id="UP000008555"/>
    </source>
</evidence>
<feature type="domain" description="Acyl-CoA dehydrogenase/oxidase N-terminal" evidence="14">
    <location>
        <begin position="57"/>
        <end position="163"/>
    </location>
</feature>
<dbReference type="NCBIfam" id="NF007000">
    <property type="entry name" value="PRK09463.1"/>
    <property type="match status" value="1"/>
</dbReference>
<dbReference type="InterPro" id="IPR006091">
    <property type="entry name" value="Acyl-CoA_Oxase/DH_mid-dom"/>
</dbReference>
<dbReference type="GO" id="GO:0005737">
    <property type="term" value="C:cytoplasm"/>
    <property type="evidence" value="ECO:0007669"/>
    <property type="project" value="TreeGrafter"/>
</dbReference>
<accession>A9KCN8</accession>
<evidence type="ECO:0000259" key="12">
    <source>
        <dbReference type="Pfam" id="PF00441"/>
    </source>
</evidence>
<keyword evidence="9 16" id="KW-0560">Oxidoreductase</keyword>
<dbReference type="EC" id="1.3.8.8" evidence="5"/>
<evidence type="ECO:0000313" key="16">
    <source>
        <dbReference type="EMBL" id="ABS76519.1"/>
    </source>
</evidence>
<dbReference type="InterPro" id="IPR015396">
    <property type="entry name" value="FadE_C"/>
</dbReference>
<evidence type="ECO:0000256" key="7">
    <source>
        <dbReference type="ARBA" id="ARBA00022630"/>
    </source>
</evidence>
<dbReference type="Pfam" id="PF02771">
    <property type="entry name" value="Acyl-CoA_dh_N"/>
    <property type="match status" value="1"/>
</dbReference>
<evidence type="ECO:0000256" key="4">
    <source>
        <dbReference type="ARBA" id="ARBA00012033"/>
    </source>
</evidence>
<reference evidence="16 17" key="1">
    <citation type="journal article" date="2009" name="Infect. Immun.">
        <title>Comparative genomics reveal extensive transposon-mediated genomic plasticity and diversity among potential effector proteins within the genus Coxiella.</title>
        <authorList>
            <person name="Beare P.A."/>
            <person name="Unsworth N."/>
            <person name="Andoh M."/>
            <person name="Voth D.E."/>
            <person name="Omsland A."/>
            <person name="Gilk S.D."/>
            <person name="Williams K.P."/>
            <person name="Sobral B.W."/>
            <person name="Kupko J.J.III."/>
            <person name="Porcella S.F."/>
            <person name="Samuel J.E."/>
            <person name="Heinzen R.A."/>
        </authorList>
    </citation>
    <scope>NUCLEOTIDE SEQUENCE [LARGE SCALE GENOMIC DNA]</scope>
    <source>
        <strain evidence="16 17">Dugway 5J108-111</strain>
    </source>
</reference>
<dbReference type="Pfam" id="PF00441">
    <property type="entry name" value="Acyl-CoA_dh_1"/>
    <property type="match status" value="1"/>
</dbReference>
<dbReference type="InterPro" id="IPR009075">
    <property type="entry name" value="AcylCo_DH/oxidase_C"/>
</dbReference>
<dbReference type="KEGG" id="cbd:CBUD_1490"/>
<sequence length="715" mass="79988">MGLLTRFRQQLPPISQIEREVLQAGDTWWEKQFFSGNPDWEQLFALKKPTLTQEEQAFIDNQTETLCQLINDWQLQQDGDLPATVWNYIKQEGFWGLIIAKKYGGREFSALAHSSIVTKIASRSIAAAITVMVPNSLGPAEFLSHYGTEEQKRYYLPRLAKGEEIGCFALTAVEAGSDATNIPDTGVVCRGNYNDQNVIGIRLNWDKRYITLAPIATLIAVAFQLSDPDHLLGDEENIGITVALIPADRPGIKRGARHKPLNLAFLNGPIRGKDVFIPFDFIPGGKPALGKGWGMMMECLSLGRGISLPGVATAGAQLSFLTSGAYAQIRHQFKRPIGDFEGIAFSLAQIGGITFLCEATRIFSAQAVDEGLHPSIASAIAKYYLTELGRKALNHAMDIHAGRGIQLGPRNYLGLVYQAVPISITVEGANILTRNLIIFGQGVLRCHPYLGKELIAAQKADPSEFNGLLLKHIGLFATNLCRLIFYGISGGRGIVIRRKTRLKNYLRQLTRMSCALNVVGDVTLLALGAELKLKESLTARLSDIVGYLYLASAVIKYDHDNAEPIDDWPFVKWSLDYCLSEIQRAFDELFRNFPKRWEGFLMRRLVFPWGRAYSPPNDQTTLAVADKMQHPSEVRDRLTRYCYIGNEKEAVGRLEKAFQEWQNVKPLWKKIHGMRGNLSTRIEATYQAGRLSSEERDKLQAFAVLYWDVLQVDEF</sequence>
<gene>
    <name evidence="16" type="ordered locus">CBUD_1490</name>
</gene>
<proteinExistence type="inferred from homology"/>
<name>A9KCN8_COXBN</name>
<dbReference type="GO" id="GO:0070991">
    <property type="term" value="F:medium-chain fatty acyl-CoA dehydrogenase activity"/>
    <property type="evidence" value="ECO:0007669"/>
    <property type="project" value="UniProtKB-EC"/>
</dbReference>
<comment type="similarity">
    <text evidence="3">Belongs to the acyl-CoA dehydrogenase family.</text>
</comment>
<dbReference type="GO" id="GO:0050660">
    <property type="term" value="F:flavin adenine dinucleotide binding"/>
    <property type="evidence" value="ECO:0007669"/>
    <property type="project" value="InterPro"/>
</dbReference>
<comment type="cofactor">
    <cofactor evidence="1">
        <name>FAD</name>
        <dbReference type="ChEBI" id="CHEBI:57692"/>
    </cofactor>
</comment>
<dbReference type="HOGENOM" id="CLU_012192_0_0_6"/>
<dbReference type="InterPro" id="IPR036250">
    <property type="entry name" value="AcylCo_DH-like_C"/>
</dbReference>
<dbReference type="InterPro" id="IPR009100">
    <property type="entry name" value="AcylCoA_DH/oxidase_NM_dom_sf"/>
</dbReference>
<dbReference type="PANTHER" id="PTHR48083">
    <property type="entry name" value="MEDIUM-CHAIN SPECIFIC ACYL-COA DEHYDROGENASE, MITOCHONDRIAL-RELATED"/>
    <property type="match status" value="1"/>
</dbReference>
<dbReference type="UniPathway" id="UPA00659"/>
<dbReference type="NCBIfam" id="NF009586">
    <property type="entry name" value="PRK13026.1"/>
    <property type="match status" value="1"/>
</dbReference>
<comment type="pathway">
    <text evidence="2">Lipid metabolism; fatty acid beta-oxidation.</text>
</comment>
<dbReference type="Pfam" id="PF09317">
    <property type="entry name" value="ACDH_C"/>
    <property type="match status" value="1"/>
</dbReference>
<evidence type="ECO:0000256" key="8">
    <source>
        <dbReference type="ARBA" id="ARBA00022827"/>
    </source>
</evidence>
<keyword evidence="8" id="KW-0274">FAD</keyword>
<dbReference type="EC" id="1.3.8.7" evidence="4"/>
<dbReference type="Gene3D" id="2.40.110.10">
    <property type="entry name" value="Butyryl-CoA Dehydrogenase, subunit A, domain 2"/>
    <property type="match status" value="1"/>
</dbReference>
<dbReference type="FunFam" id="1.10.540.10:FF:000004">
    <property type="entry name" value="Acyl-CoA dehydrogenase"/>
    <property type="match status" value="1"/>
</dbReference>
<dbReference type="SUPFAM" id="SSF56645">
    <property type="entry name" value="Acyl-CoA dehydrogenase NM domain-like"/>
    <property type="match status" value="1"/>
</dbReference>
<evidence type="ECO:0000256" key="6">
    <source>
        <dbReference type="ARBA" id="ARBA00020144"/>
    </source>
</evidence>
<evidence type="ECO:0000256" key="10">
    <source>
        <dbReference type="ARBA" id="ARBA00047882"/>
    </source>
</evidence>
<evidence type="ECO:0000259" key="15">
    <source>
        <dbReference type="Pfam" id="PF09317"/>
    </source>
</evidence>
<feature type="domain" description="Acyl-CoA dehydrogenase/oxidase C-terminal" evidence="12">
    <location>
        <begin position="290"/>
        <end position="437"/>
    </location>
</feature>
<comment type="catalytic activity">
    <reaction evidence="11">
        <text>a long-chain 2,3-saturated fatty acyl-CoA + oxidized [electron-transfer flavoprotein] + H(+) = a long-chain (2E)-enoyl-CoA + reduced [electron-transfer flavoprotein]</text>
        <dbReference type="Rhea" id="RHEA:17721"/>
        <dbReference type="Rhea" id="RHEA-COMP:10685"/>
        <dbReference type="Rhea" id="RHEA-COMP:10686"/>
        <dbReference type="ChEBI" id="CHEBI:15378"/>
        <dbReference type="ChEBI" id="CHEBI:57692"/>
        <dbReference type="ChEBI" id="CHEBI:58307"/>
        <dbReference type="ChEBI" id="CHEBI:83721"/>
        <dbReference type="ChEBI" id="CHEBI:83727"/>
        <dbReference type="EC" id="1.3.8.8"/>
    </reaction>
</comment>
<dbReference type="InterPro" id="IPR046373">
    <property type="entry name" value="Acyl-CoA_Oxase/DH_mid-dom_sf"/>
</dbReference>
<evidence type="ECO:0000256" key="1">
    <source>
        <dbReference type="ARBA" id="ARBA00001974"/>
    </source>
</evidence>
<organism evidence="16 17">
    <name type="scientific">Coxiella burnetii (strain Dugway 5J108-111)</name>
    <dbReference type="NCBI Taxonomy" id="434922"/>
    <lineage>
        <taxon>Bacteria</taxon>
        <taxon>Pseudomonadati</taxon>
        <taxon>Pseudomonadota</taxon>
        <taxon>Gammaproteobacteria</taxon>
        <taxon>Legionellales</taxon>
        <taxon>Coxiellaceae</taxon>
        <taxon>Coxiella</taxon>
    </lineage>
</organism>
<protein>
    <recommendedName>
        <fullName evidence="6">Acyl-coenzyme A dehydrogenase</fullName>
        <ecNumber evidence="4">1.3.8.7</ecNumber>
        <ecNumber evidence="5">1.3.8.8</ecNumber>
    </recommendedName>
</protein>
<evidence type="ECO:0000259" key="13">
    <source>
        <dbReference type="Pfam" id="PF02770"/>
    </source>
</evidence>
<dbReference type="Proteomes" id="UP000008555">
    <property type="component" value="Chromosome"/>
</dbReference>
<feature type="domain" description="Acyl-CoA dehydrogenase C-terminal bacterial-type" evidence="15">
    <location>
        <begin position="444"/>
        <end position="715"/>
    </location>
</feature>
<keyword evidence="7" id="KW-0285">Flavoprotein</keyword>
<dbReference type="FunFam" id="1.20.140.10:FF:000009">
    <property type="entry name" value="Acyl-CoA dehydrogenase"/>
    <property type="match status" value="1"/>
</dbReference>
<dbReference type="InterPro" id="IPR037069">
    <property type="entry name" value="AcylCoA_DH/ox_N_sf"/>
</dbReference>
<dbReference type="AlphaFoldDB" id="A9KCN8"/>
<evidence type="ECO:0000259" key="14">
    <source>
        <dbReference type="Pfam" id="PF02771"/>
    </source>
</evidence>
<dbReference type="GO" id="GO:0004466">
    <property type="term" value="F:long-chain fatty acyl-CoA dehydrogenase activity"/>
    <property type="evidence" value="ECO:0007669"/>
    <property type="project" value="UniProtKB-EC"/>
</dbReference>
<dbReference type="RefSeq" id="WP_005771090.1">
    <property type="nucleotide sequence ID" value="NC_009727.1"/>
</dbReference>
<dbReference type="GO" id="GO:0033539">
    <property type="term" value="P:fatty acid beta-oxidation using acyl-CoA dehydrogenase"/>
    <property type="evidence" value="ECO:0007669"/>
    <property type="project" value="InterPro"/>
</dbReference>
<dbReference type="PANTHER" id="PTHR48083:SF33">
    <property type="entry name" value="ACYL-COENZYME A DEHYDROGENASE"/>
    <property type="match status" value="1"/>
</dbReference>
<dbReference type="Gene3D" id="1.20.140.10">
    <property type="entry name" value="Butyryl-CoA Dehydrogenase, subunit A, domain 3"/>
    <property type="match status" value="1"/>
</dbReference>
<evidence type="ECO:0000256" key="2">
    <source>
        <dbReference type="ARBA" id="ARBA00005005"/>
    </source>
</evidence>
<evidence type="ECO:0000256" key="5">
    <source>
        <dbReference type="ARBA" id="ARBA00012040"/>
    </source>
</evidence>
<feature type="domain" description="Acyl-CoA oxidase/dehydrogenase middle" evidence="13">
    <location>
        <begin position="167"/>
        <end position="261"/>
    </location>
</feature>
<dbReference type="InterPro" id="IPR050741">
    <property type="entry name" value="Acyl-CoA_dehydrogenase"/>
</dbReference>
<comment type="catalytic activity">
    <reaction evidence="10">
        <text>a medium-chain 2,3-saturated fatty acyl-CoA + oxidized [electron-transfer flavoprotein] + H(+) = a medium-chain (2E)-enoyl-CoA + reduced [electron-transfer flavoprotein]</text>
        <dbReference type="Rhea" id="RHEA:14477"/>
        <dbReference type="Rhea" id="RHEA-COMP:10685"/>
        <dbReference type="Rhea" id="RHEA-COMP:10686"/>
        <dbReference type="ChEBI" id="CHEBI:15378"/>
        <dbReference type="ChEBI" id="CHEBI:57692"/>
        <dbReference type="ChEBI" id="CHEBI:58307"/>
        <dbReference type="ChEBI" id="CHEBI:83723"/>
        <dbReference type="ChEBI" id="CHEBI:83726"/>
        <dbReference type="EC" id="1.3.8.7"/>
    </reaction>
</comment>
<dbReference type="InterPro" id="IPR013786">
    <property type="entry name" value="AcylCoA_DH/ox_N"/>
</dbReference>
<evidence type="ECO:0000256" key="9">
    <source>
        <dbReference type="ARBA" id="ARBA00023002"/>
    </source>
</evidence>
<dbReference type="Pfam" id="PF02770">
    <property type="entry name" value="Acyl-CoA_dh_M"/>
    <property type="match status" value="1"/>
</dbReference>
<evidence type="ECO:0000256" key="3">
    <source>
        <dbReference type="ARBA" id="ARBA00009347"/>
    </source>
</evidence>
<dbReference type="EMBL" id="CP000733">
    <property type="protein sequence ID" value="ABS76519.1"/>
    <property type="molecule type" value="Genomic_DNA"/>
</dbReference>
<dbReference type="Gene3D" id="1.10.540.10">
    <property type="entry name" value="Acyl-CoA dehydrogenase/oxidase, N-terminal domain"/>
    <property type="match status" value="1"/>
</dbReference>